<dbReference type="PATRIC" id="fig|888818.3.peg.650"/>
<accession>F2CCV6</accession>
<dbReference type="HOGENOM" id="CLU_3317922_0_0_9"/>
<comment type="caution">
    <text evidence="1">The sequence shown here is derived from an EMBL/GenBank/DDBJ whole genome shotgun (WGS) entry which is preliminary data.</text>
</comment>
<name>F2CCV6_STRSA</name>
<evidence type="ECO:0000313" key="1">
    <source>
        <dbReference type="EMBL" id="EGF19664.1"/>
    </source>
</evidence>
<sequence length="39" mass="4689">MGNWILIIWYKILSKSKRLLYRQRKMKKGGLSFSEQTVS</sequence>
<dbReference type="AlphaFoldDB" id="F2CCV6"/>
<evidence type="ECO:0000313" key="2">
    <source>
        <dbReference type="Proteomes" id="UP000004826"/>
    </source>
</evidence>
<dbReference type="EMBL" id="AFBE01000003">
    <property type="protein sequence ID" value="EGF19664.1"/>
    <property type="molecule type" value="Genomic_DNA"/>
</dbReference>
<reference evidence="1 2" key="1">
    <citation type="submission" date="2011-02" db="EMBL/GenBank/DDBJ databases">
        <authorList>
            <person name="Muzny D."/>
            <person name="Qin X."/>
            <person name="Deng J."/>
            <person name="Jiang H."/>
            <person name="Liu Y."/>
            <person name="Qu J."/>
            <person name="Song X.-Z."/>
            <person name="Zhang L."/>
            <person name="Thornton R."/>
            <person name="Coyle M."/>
            <person name="Francisco L."/>
            <person name="Jackson L."/>
            <person name="Javaid M."/>
            <person name="Korchina V."/>
            <person name="Kovar C."/>
            <person name="Mata R."/>
            <person name="Mathew T."/>
            <person name="Ngo R."/>
            <person name="Nguyen L."/>
            <person name="Nguyen N."/>
            <person name="Okwuonu G."/>
            <person name="Ongeri F."/>
            <person name="Pham C."/>
            <person name="Simmons D."/>
            <person name="Wilczek-Boney K."/>
            <person name="Hale W."/>
            <person name="Jakkamsetti A."/>
            <person name="Pham P."/>
            <person name="Ruth R."/>
            <person name="San Lucas F."/>
            <person name="Warren J."/>
            <person name="Zhang J."/>
            <person name="Zhao Z."/>
            <person name="Zhou C."/>
            <person name="Zhu D."/>
            <person name="Lee S."/>
            <person name="Bess C."/>
            <person name="Blankenburg K."/>
            <person name="Forbes L."/>
            <person name="Fu Q."/>
            <person name="Gubbala S."/>
            <person name="Hirani K."/>
            <person name="Jayaseelan J.C."/>
            <person name="Lara F."/>
            <person name="Munidasa M."/>
            <person name="Palculict T."/>
            <person name="Patil S."/>
            <person name="Pu L.-L."/>
            <person name="Saada N."/>
            <person name="Tang L."/>
            <person name="Weissenberger G."/>
            <person name="Zhu Y."/>
            <person name="Hemphill L."/>
            <person name="Shang Y."/>
            <person name="Youmans B."/>
            <person name="Ayvaz T."/>
            <person name="Ross M."/>
            <person name="Santibanez J."/>
            <person name="Aqrawi P."/>
            <person name="Gross S."/>
            <person name="Joshi V."/>
            <person name="Fowler G."/>
            <person name="Nazareth L."/>
            <person name="Reid J."/>
            <person name="Worley K."/>
            <person name="Petrosino J."/>
            <person name="Highlander S."/>
            <person name="Gibbs R."/>
        </authorList>
    </citation>
    <scope>NUCLEOTIDE SEQUENCE [LARGE SCALE GENOMIC DNA]</scope>
    <source>
        <strain evidence="1 2">SK408</strain>
    </source>
</reference>
<protein>
    <submittedName>
        <fullName evidence="1">Uncharacterized protein</fullName>
    </submittedName>
</protein>
<gene>
    <name evidence="1" type="ORF">HMPREF9391_0666</name>
</gene>
<dbReference type="Proteomes" id="UP000004826">
    <property type="component" value="Unassembled WGS sequence"/>
</dbReference>
<organism evidence="1 2">
    <name type="scientific">Streptococcus sanguinis SK408</name>
    <dbReference type="NCBI Taxonomy" id="888818"/>
    <lineage>
        <taxon>Bacteria</taxon>
        <taxon>Bacillati</taxon>
        <taxon>Bacillota</taxon>
        <taxon>Bacilli</taxon>
        <taxon>Lactobacillales</taxon>
        <taxon>Streptococcaceae</taxon>
        <taxon>Streptococcus</taxon>
    </lineage>
</organism>
<proteinExistence type="predicted"/>